<sequence>MKVTGWLSDGSPLDVRVLITPRNTESAEFIRSVGGGAAHEQAKAVPGSKTSTPVSRANTIARRRSMPLKRIPGLEGSVPRTRAGKVAGNSDDGAE</sequence>
<feature type="region of interest" description="Disordered" evidence="1">
    <location>
        <begin position="71"/>
        <end position="95"/>
    </location>
</feature>
<evidence type="ECO:0000313" key="2">
    <source>
        <dbReference type="EMBL" id="GES23984.1"/>
    </source>
</evidence>
<name>A0A5M3XRW6_9ACTN</name>
<dbReference type="Proteomes" id="UP000377595">
    <property type="component" value="Unassembled WGS sequence"/>
</dbReference>
<accession>A0A5M3XRW6</accession>
<organism evidence="2 3">
    <name type="scientific">Acrocarpospora pleiomorpha</name>
    <dbReference type="NCBI Taxonomy" id="90975"/>
    <lineage>
        <taxon>Bacteria</taxon>
        <taxon>Bacillati</taxon>
        <taxon>Actinomycetota</taxon>
        <taxon>Actinomycetes</taxon>
        <taxon>Streptosporangiales</taxon>
        <taxon>Streptosporangiaceae</taxon>
        <taxon>Acrocarpospora</taxon>
    </lineage>
</organism>
<evidence type="ECO:0000256" key="1">
    <source>
        <dbReference type="SAM" id="MobiDB-lite"/>
    </source>
</evidence>
<protein>
    <submittedName>
        <fullName evidence="2">Uncharacterized protein</fullName>
    </submittedName>
</protein>
<dbReference type="EMBL" id="BLAF01000047">
    <property type="protein sequence ID" value="GES23984.1"/>
    <property type="molecule type" value="Genomic_DNA"/>
</dbReference>
<gene>
    <name evidence="2" type="ORF">Aple_068830</name>
</gene>
<proteinExistence type="predicted"/>
<reference evidence="2 3" key="1">
    <citation type="submission" date="2019-10" db="EMBL/GenBank/DDBJ databases">
        <title>Whole genome shotgun sequence of Acrocarpospora pleiomorpha NBRC 16267.</title>
        <authorList>
            <person name="Ichikawa N."/>
            <person name="Kimura A."/>
            <person name="Kitahashi Y."/>
            <person name="Komaki H."/>
            <person name="Oguchi A."/>
        </authorList>
    </citation>
    <scope>NUCLEOTIDE SEQUENCE [LARGE SCALE GENOMIC DNA]</scope>
    <source>
        <strain evidence="2 3">NBRC 16267</strain>
    </source>
</reference>
<dbReference type="AlphaFoldDB" id="A0A5M3XRW6"/>
<comment type="caution">
    <text evidence="2">The sequence shown here is derived from an EMBL/GenBank/DDBJ whole genome shotgun (WGS) entry which is preliminary data.</text>
</comment>
<keyword evidence="3" id="KW-1185">Reference proteome</keyword>
<evidence type="ECO:0000313" key="3">
    <source>
        <dbReference type="Proteomes" id="UP000377595"/>
    </source>
</evidence>